<dbReference type="GO" id="GO:0005737">
    <property type="term" value="C:cytoplasm"/>
    <property type="evidence" value="ECO:0007669"/>
    <property type="project" value="TreeGrafter"/>
</dbReference>
<protein>
    <recommendedName>
        <fullName evidence="4">Peptidase S1 domain-containing protein</fullName>
    </recommendedName>
</protein>
<sequence length="241" mass="26809">ISPWYLVVAPTIREIIGGKEAQPHSRPYMAFVDIDTGRGVGNCGGFLIQPDVVVTAAHCNCNLGNITVLLGAHNVEIQEPDRQAIHVRRRIPHPKYNDETNENDIMLLQLKHKARLTKAVDTIPLSKREMKKGTVCRVAGWGLTSNEATAKPSPTLQEVELKIMDKSLCLHYLHYSSFAWTAVAMPLLFTFQGDSGGPLVCDGKVQGIVSYGRRDGLPPRVFTNVSKYISWIKKILRKLKP</sequence>
<dbReference type="InterPro" id="IPR001314">
    <property type="entry name" value="Peptidase_S1A"/>
</dbReference>
<dbReference type="PROSITE" id="PS50240">
    <property type="entry name" value="TRYPSIN_DOM"/>
    <property type="match status" value="1"/>
</dbReference>
<reference evidence="5" key="2">
    <citation type="submission" date="2025-09" db="UniProtKB">
        <authorList>
            <consortium name="Ensembl"/>
        </authorList>
    </citation>
    <scope>IDENTIFICATION</scope>
</reference>
<reference evidence="5" key="1">
    <citation type="submission" date="2025-08" db="UniProtKB">
        <authorList>
            <consortium name="Ensembl"/>
        </authorList>
    </citation>
    <scope>IDENTIFICATION</scope>
</reference>
<dbReference type="Pfam" id="PF00089">
    <property type="entry name" value="Trypsin"/>
    <property type="match status" value="1"/>
</dbReference>
<dbReference type="PRINTS" id="PR00722">
    <property type="entry name" value="CHYMOTRYPSIN"/>
</dbReference>
<dbReference type="PROSITE" id="PS00134">
    <property type="entry name" value="TRYPSIN_HIS"/>
    <property type="match status" value="1"/>
</dbReference>
<keyword evidence="1" id="KW-0732">Signal</keyword>
<dbReference type="GO" id="GO:0006508">
    <property type="term" value="P:proteolysis"/>
    <property type="evidence" value="ECO:0007669"/>
    <property type="project" value="InterPro"/>
</dbReference>
<evidence type="ECO:0000259" key="4">
    <source>
        <dbReference type="PROSITE" id="PS50240"/>
    </source>
</evidence>
<evidence type="ECO:0000313" key="6">
    <source>
        <dbReference type="Proteomes" id="UP000694393"/>
    </source>
</evidence>
<evidence type="ECO:0000256" key="1">
    <source>
        <dbReference type="ARBA" id="ARBA00022729"/>
    </source>
</evidence>
<keyword evidence="3" id="KW-1015">Disulfide bond</keyword>
<dbReference type="Gene3D" id="2.40.10.10">
    <property type="entry name" value="Trypsin-like serine proteases"/>
    <property type="match status" value="2"/>
</dbReference>
<dbReference type="CDD" id="cd00190">
    <property type="entry name" value="Tryp_SPc"/>
    <property type="match status" value="1"/>
</dbReference>
<dbReference type="InterPro" id="IPR009003">
    <property type="entry name" value="Peptidase_S1_PA"/>
</dbReference>
<dbReference type="InterPro" id="IPR018114">
    <property type="entry name" value="TRYPSIN_HIS"/>
</dbReference>
<evidence type="ECO:0000256" key="2">
    <source>
        <dbReference type="ARBA" id="ARBA00023145"/>
    </source>
</evidence>
<proteinExistence type="predicted"/>
<dbReference type="PANTHER" id="PTHR24271:SF81">
    <property type="entry name" value="GRANZYME B"/>
    <property type="match status" value="1"/>
</dbReference>
<dbReference type="AlphaFoldDB" id="A0A8C8VH23"/>
<dbReference type="SUPFAM" id="SSF50494">
    <property type="entry name" value="Trypsin-like serine proteases"/>
    <property type="match status" value="1"/>
</dbReference>
<dbReference type="SMART" id="SM00020">
    <property type="entry name" value="Tryp_SPc"/>
    <property type="match status" value="1"/>
</dbReference>
<dbReference type="FunFam" id="2.40.10.10:FF:000005">
    <property type="entry name" value="Serine protease 37"/>
    <property type="match status" value="1"/>
</dbReference>
<dbReference type="PANTHER" id="PTHR24271">
    <property type="entry name" value="KALLIKREIN-RELATED"/>
    <property type="match status" value="1"/>
</dbReference>
<dbReference type="GO" id="GO:0004252">
    <property type="term" value="F:serine-type endopeptidase activity"/>
    <property type="evidence" value="ECO:0007669"/>
    <property type="project" value="InterPro"/>
</dbReference>
<keyword evidence="6" id="KW-1185">Reference proteome</keyword>
<name>A0A8C8VH23_9SAUR</name>
<evidence type="ECO:0000256" key="3">
    <source>
        <dbReference type="ARBA" id="ARBA00023157"/>
    </source>
</evidence>
<organism evidence="5 6">
    <name type="scientific">Pelusios castaneus</name>
    <name type="common">West African mud turtle</name>
    <dbReference type="NCBI Taxonomy" id="367368"/>
    <lineage>
        <taxon>Eukaryota</taxon>
        <taxon>Metazoa</taxon>
        <taxon>Chordata</taxon>
        <taxon>Craniata</taxon>
        <taxon>Vertebrata</taxon>
        <taxon>Euteleostomi</taxon>
        <taxon>Archelosauria</taxon>
        <taxon>Testudinata</taxon>
        <taxon>Testudines</taxon>
        <taxon>Pleurodira</taxon>
        <taxon>Pelomedusidae</taxon>
        <taxon>Pelusios</taxon>
    </lineage>
</organism>
<keyword evidence="2" id="KW-0865">Zymogen</keyword>
<dbReference type="Proteomes" id="UP000694393">
    <property type="component" value="Unplaced"/>
</dbReference>
<feature type="domain" description="Peptidase S1" evidence="4">
    <location>
        <begin position="15"/>
        <end position="237"/>
    </location>
</feature>
<dbReference type="InterPro" id="IPR001254">
    <property type="entry name" value="Trypsin_dom"/>
</dbReference>
<dbReference type="InterPro" id="IPR043504">
    <property type="entry name" value="Peptidase_S1_PA_chymotrypsin"/>
</dbReference>
<evidence type="ECO:0000313" key="5">
    <source>
        <dbReference type="Ensembl" id="ENSPCEP00000007063.1"/>
    </source>
</evidence>
<accession>A0A8C8VH23</accession>
<dbReference type="Ensembl" id="ENSPCET00000007311.1">
    <property type="protein sequence ID" value="ENSPCEP00000007063.1"/>
    <property type="gene ID" value="ENSPCEG00000005512.1"/>
</dbReference>